<comment type="pathway">
    <text evidence="1">Cofactor biosynthesis; biotin biosynthesis; biotin from 7,8-diaminononanoate: step 1/2.</text>
</comment>
<feature type="binding site" evidence="1">
    <location>
        <position position="50"/>
    </location>
    <ligand>
        <name>ATP</name>
        <dbReference type="ChEBI" id="CHEBI:30616"/>
    </ligand>
</feature>
<dbReference type="HAMAP" id="MF_00336">
    <property type="entry name" value="BioD"/>
    <property type="match status" value="1"/>
</dbReference>
<gene>
    <name evidence="1 2" type="primary">bioD</name>
    <name evidence="2" type="ORF">F0U47_17455</name>
</gene>
<name>A0A5B1M181_9ACTN</name>
<keyword evidence="1" id="KW-0479">Metal-binding</keyword>
<feature type="binding site" evidence="1">
    <location>
        <position position="41"/>
    </location>
    <ligand>
        <name>substrate</name>
    </ligand>
</feature>
<dbReference type="GO" id="GO:0004141">
    <property type="term" value="F:dethiobiotin synthase activity"/>
    <property type="evidence" value="ECO:0007669"/>
    <property type="project" value="UniProtKB-UniRule"/>
</dbReference>
<dbReference type="EC" id="6.3.3.3" evidence="1"/>
<keyword evidence="1" id="KW-0963">Cytoplasm</keyword>
<dbReference type="CDD" id="cd03109">
    <property type="entry name" value="DTBS"/>
    <property type="match status" value="1"/>
</dbReference>
<comment type="function">
    <text evidence="1">Catalyzes a mechanistically unusual reaction, the ATP-dependent insertion of CO2 between the N7 and N8 nitrogen atoms of 7,8-diaminopelargonic acid (DAPA, also called 7,8-diammoniononanoate) to form a ureido ring.</text>
</comment>
<accession>A0A5B1M181</accession>
<dbReference type="GO" id="GO:0005829">
    <property type="term" value="C:cytosol"/>
    <property type="evidence" value="ECO:0007669"/>
    <property type="project" value="TreeGrafter"/>
</dbReference>
<comment type="caution">
    <text evidence="2">The sequence shown here is derived from an EMBL/GenBank/DDBJ whole genome shotgun (WGS) entry which is preliminary data.</text>
</comment>
<feature type="binding site" evidence="1">
    <location>
        <begin position="108"/>
        <end position="111"/>
    </location>
    <ligand>
        <name>ATP</name>
        <dbReference type="ChEBI" id="CHEBI:30616"/>
    </ligand>
</feature>
<feature type="binding site" evidence="1">
    <location>
        <begin position="15"/>
        <end position="20"/>
    </location>
    <ligand>
        <name>ATP</name>
        <dbReference type="ChEBI" id="CHEBI:30616"/>
    </ligand>
</feature>
<feature type="binding site" evidence="1">
    <location>
        <position position="108"/>
    </location>
    <ligand>
        <name>Mg(2+)</name>
        <dbReference type="ChEBI" id="CHEBI:18420"/>
    </ligand>
</feature>
<proteinExistence type="inferred from homology"/>
<keyword evidence="3" id="KW-1185">Reference proteome</keyword>
<keyword evidence="1" id="KW-0547">Nucleotide-binding</keyword>
<evidence type="ECO:0000313" key="3">
    <source>
        <dbReference type="Proteomes" id="UP000324351"/>
    </source>
</evidence>
<organism evidence="2 3">
    <name type="scientific">Nocardioides antri</name>
    <dbReference type="NCBI Taxonomy" id="2607659"/>
    <lineage>
        <taxon>Bacteria</taxon>
        <taxon>Bacillati</taxon>
        <taxon>Actinomycetota</taxon>
        <taxon>Actinomycetes</taxon>
        <taxon>Propionibacteriales</taxon>
        <taxon>Nocardioidaceae</taxon>
        <taxon>Nocardioides</taxon>
    </lineage>
</organism>
<dbReference type="PIRSF" id="PIRSF006755">
    <property type="entry name" value="DTB_synth"/>
    <property type="match status" value="1"/>
</dbReference>
<evidence type="ECO:0000256" key="1">
    <source>
        <dbReference type="HAMAP-Rule" id="MF_00336"/>
    </source>
</evidence>
<dbReference type="AlphaFoldDB" id="A0A5B1M181"/>
<dbReference type="Pfam" id="PF13500">
    <property type="entry name" value="AAA_26"/>
    <property type="match status" value="1"/>
</dbReference>
<dbReference type="EMBL" id="VUJW01000011">
    <property type="protein sequence ID" value="KAA1425577.1"/>
    <property type="molecule type" value="Genomic_DNA"/>
</dbReference>
<dbReference type="UniPathway" id="UPA00078">
    <property type="reaction ID" value="UER00161"/>
</dbReference>
<dbReference type="PANTHER" id="PTHR43210:SF5">
    <property type="entry name" value="DETHIOBIOTIN SYNTHETASE"/>
    <property type="match status" value="1"/>
</dbReference>
<dbReference type="SUPFAM" id="SSF52540">
    <property type="entry name" value="P-loop containing nucleoside triphosphate hydrolases"/>
    <property type="match status" value="1"/>
</dbReference>
<dbReference type="RefSeq" id="WP_149751763.1">
    <property type="nucleotide sequence ID" value="NZ_VUJW01000011.1"/>
</dbReference>
<reference evidence="2 3" key="2">
    <citation type="submission" date="2019-09" db="EMBL/GenBank/DDBJ databases">
        <authorList>
            <person name="Jin C."/>
        </authorList>
    </citation>
    <scope>NUCLEOTIDE SEQUENCE [LARGE SCALE GENOMIC DNA]</scope>
    <source>
        <strain evidence="2 3">BN140041</strain>
    </source>
</reference>
<dbReference type="PANTHER" id="PTHR43210">
    <property type="entry name" value="DETHIOBIOTIN SYNTHETASE"/>
    <property type="match status" value="1"/>
</dbReference>
<feature type="active site" evidence="1">
    <location>
        <position position="37"/>
    </location>
</feature>
<feature type="binding site" evidence="1">
    <location>
        <position position="208"/>
    </location>
    <ligand>
        <name>ATP</name>
        <dbReference type="ChEBI" id="CHEBI:30616"/>
    </ligand>
</feature>
<keyword evidence="1" id="KW-0067">ATP-binding</keyword>
<dbReference type="Gene3D" id="3.40.50.300">
    <property type="entry name" value="P-loop containing nucleotide triphosphate hydrolases"/>
    <property type="match status" value="1"/>
</dbReference>
<comment type="caution">
    <text evidence="1">Lacks conserved residue(s) required for the propagation of feature annotation.</text>
</comment>
<keyword evidence="1" id="KW-0093">Biotin biosynthesis</keyword>
<dbReference type="InterPro" id="IPR027417">
    <property type="entry name" value="P-loop_NTPase"/>
</dbReference>
<protein>
    <recommendedName>
        <fullName evidence="1">ATP-dependent dethiobiotin synthetase BioD</fullName>
        <ecNumber evidence="1">6.3.3.3</ecNumber>
    </recommendedName>
    <alternativeName>
        <fullName evidence="1">DTB synthetase</fullName>
        <shortName evidence="1">DTBS</shortName>
    </alternativeName>
    <alternativeName>
        <fullName evidence="1">Dethiobiotin synthase</fullName>
    </alternativeName>
</protein>
<sequence length="247" mass="25513">MTRRRVVVVTGTDTGVGKTIATAALAATTAGDVVVVKPVQTGIADEPDRDVGTVQRLTGRPVEEYVALDDPLAPDTAARRQGVAIPPVSEHVERIRSLTDRHDTVLVEGAGGLLVRLDTDGGTLLDLAAALARTLPADVRLEVVVVCRAGLGTLNHTELTVGALRARGIEPAGLVIGSWPAEPGLAETCNRTDLPRVTGVPVLAVLPEGVGGMSRDEFVAAAPRWLGAEGSERSVGGHPFPAGPECA</sequence>
<comment type="catalytic activity">
    <reaction evidence="1">
        <text>(7R,8S)-7,8-diammoniononanoate + CO2 + ATP = (4R,5S)-dethiobiotin + ADP + phosphate + 3 H(+)</text>
        <dbReference type="Rhea" id="RHEA:15805"/>
        <dbReference type="ChEBI" id="CHEBI:15378"/>
        <dbReference type="ChEBI" id="CHEBI:16526"/>
        <dbReference type="ChEBI" id="CHEBI:30616"/>
        <dbReference type="ChEBI" id="CHEBI:43474"/>
        <dbReference type="ChEBI" id="CHEBI:149469"/>
        <dbReference type="ChEBI" id="CHEBI:149473"/>
        <dbReference type="ChEBI" id="CHEBI:456216"/>
        <dbReference type="EC" id="6.3.3.3"/>
    </reaction>
</comment>
<dbReference type="InterPro" id="IPR004472">
    <property type="entry name" value="DTB_synth_BioD"/>
</dbReference>
<comment type="similarity">
    <text evidence="1">Belongs to the dethiobiotin synthetase family.</text>
</comment>
<dbReference type="NCBIfam" id="TIGR00347">
    <property type="entry name" value="bioD"/>
    <property type="match status" value="1"/>
</dbReference>
<feature type="binding site" evidence="1">
    <location>
        <position position="50"/>
    </location>
    <ligand>
        <name>Mg(2+)</name>
        <dbReference type="ChEBI" id="CHEBI:18420"/>
    </ligand>
</feature>
<dbReference type="GO" id="GO:0009102">
    <property type="term" value="P:biotin biosynthetic process"/>
    <property type="evidence" value="ECO:0007669"/>
    <property type="project" value="UniProtKB-UniRule"/>
</dbReference>
<keyword evidence="1" id="KW-0460">Magnesium</keyword>
<reference evidence="2 3" key="1">
    <citation type="submission" date="2019-09" db="EMBL/GenBank/DDBJ databases">
        <title>Nocardioides panacisoli sp. nov., isolated from the soil of a ginseng field.</title>
        <authorList>
            <person name="Cho C."/>
        </authorList>
    </citation>
    <scope>NUCLEOTIDE SEQUENCE [LARGE SCALE GENOMIC DNA]</scope>
    <source>
        <strain evidence="2 3">BN140041</strain>
    </source>
</reference>
<evidence type="ECO:0000313" key="2">
    <source>
        <dbReference type="EMBL" id="KAA1425577.1"/>
    </source>
</evidence>
<dbReference type="GO" id="GO:0000287">
    <property type="term" value="F:magnesium ion binding"/>
    <property type="evidence" value="ECO:0007669"/>
    <property type="project" value="UniProtKB-UniRule"/>
</dbReference>
<comment type="subcellular location">
    <subcellularLocation>
        <location evidence="1">Cytoplasm</location>
    </subcellularLocation>
</comment>
<comment type="subunit">
    <text evidence="1">Homodimer.</text>
</comment>
<dbReference type="Proteomes" id="UP000324351">
    <property type="component" value="Unassembled WGS sequence"/>
</dbReference>
<feature type="binding site" evidence="1">
    <location>
        <position position="19"/>
    </location>
    <ligand>
        <name>Mg(2+)</name>
        <dbReference type="ChEBI" id="CHEBI:18420"/>
    </ligand>
</feature>
<keyword evidence="1 2" id="KW-0436">Ligase</keyword>
<dbReference type="GO" id="GO:0005524">
    <property type="term" value="F:ATP binding"/>
    <property type="evidence" value="ECO:0007669"/>
    <property type="project" value="UniProtKB-UniRule"/>
</dbReference>
<comment type="cofactor">
    <cofactor evidence="1">
        <name>Mg(2+)</name>
        <dbReference type="ChEBI" id="CHEBI:18420"/>
    </cofactor>
</comment>
<feature type="binding site" evidence="1">
    <location>
        <begin position="177"/>
        <end position="178"/>
    </location>
    <ligand>
        <name>ATP</name>
        <dbReference type="ChEBI" id="CHEBI:30616"/>
    </ligand>
</feature>